<dbReference type="AlphaFoldDB" id="A0A831X927"/>
<reference evidence="1" key="1">
    <citation type="journal article" date="2020" name="mSystems">
        <title>Genome- and Community-Level Interaction Insights into Carbon Utilization and Element Cycling Functions of Hydrothermarchaeota in Hydrothermal Sediment.</title>
        <authorList>
            <person name="Zhou Z."/>
            <person name="Liu Y."/>
            <person name="Xu W."/>
            <person name="Pan J."/>
            <person name="Luo Z.H."/>
            <person name="Li M."/>
        </authorList>
    </citation>
    <scope>NUCLEOTIDE SEQUENCE [LARGE SCALE GENOMIC DNA]</scope>
    <source>
        <strain evidence="1">SpSt-210</strain>
    </source>
</reference>
<accession>A0A831X927</accession>
<protein>
    <submittedName>
        <fullName evidence="1">Uncharacterized protein</fullName>
    </submittedName>
</protein>
<evidence type="ECO:0000313" key="1">
    <source>
        <dbReference type="EMBL" id="HEG91960.1"/>
    </source>
</evidence>
<proteinExistence type="predicted"/>
<sequence>MTVSRQRRRRLPSTPHRQVGPALLGLVLALSLWPALTAEPARAQEHQFASVAFARRWESTDQPVALGLVVRTWFWGPSPSTPALRERYRESPGQARLVQYFDKGRMEITDPAGDPNDLWYVTGGLLTRELVSGRIQVGDNEFLDTGSGASIPIAGDPDNLFPTYADLGRLVDQSQPDRTGEFATAMLSPEGSGAHLEAAGDPNAQLVQYVQYLGPLGQTVGYNIPRAFWDFMTQSGQAWRDGQLEPAVPLFDWVFVLGYPIADPFWAQVRLNGMPTWVLIQPFERRLLTYTPSNPPGWQVEMGNIGLHYYRWRYHFTPPTPLGDGASYYGLKPETRWVYGTNLGSDEVWETGRPTESFVAGSTLIPRRERGPLGTRITYWAITPSGVYLYGSDELDRDGNVVETVLLWPPVQLLAAANLNEGVTWSTESRVLSTRSPSRRVTVEVMVREAQLVSTTYGIVPAWQIVVTERGNPDSDVDTALIWFSPGLGIVQWIGDGYAAQLKAVTALQQ</sequence>
<name>A0A831X927_9BACT</name>
<gene>
    <name evidence="1" type="ORF">ENP34_11070</name>
</gene>
<dbReference type="EMBL" id="DSIY01000259">
    <property type="protein sequence ID" value="HEG91960.1"/>
    <property type="molecule type" value="Genomic_DNA"/>
</dbReference>
<organism evidence="1">
    <name type="scientific">Thermorudis peleae</name>
    <dbReference type="NCBI Taxonomy" id="1382356"/>
    <lineage>
        <taxon>Bacteria</taxon>
        <taxon>Pseudomonadati</taxon>
        <taxon>Thermomicrobiota</taxon>
        <taxon>Thermomicrobia</taxon>
        <taxon>Thermomicrobia incertae sedis</taxon>
        <taxon>Thermorudis</taxon>
    </lineage>
</organism>
<comment type="caution">
    <text evidence="1">The sequence shown here is derived from an EMBL/GenBank/DDBJ whole genome shotgun (WGS) entry which is preliminary data.</text>
</comment>